<feature type="domain" description="HTH tetR-type" evidence="6">
    <location>
        <begin position="30"/>
        <end position="90"/>
    </location>
</feature>
<feature type="region of interest" description="Disordered" evidence="5">
    <location>
        <begin position="1"/>
        <end position="20"/>
    </location>
</feature>
<evidence type="ECO:0000256" key="3">
    <source>
        <dbReference type="ARBA" id="ARBA00023163"/>
    </source>
</evidence>
<organism evidence="7 8">
    <name type="scientific">Streptomyces rimosus subsp. rimosus</name>
    <dbReference type="NCBI Taxonomy" id="132474"/>
    <lineage>
        <taxon>Bacteria</taxon>
        <taxon>Bacillati</taxon>
        <taxon>Actinomycetota</taxon>
        <taxon>Actinomycetes</taxon>
        <taxon>Kitasatosporales</taxon>
        <taxon>Streptomycetaceae</taxon>
        <taxon>Streptomyces</taxon>
    </lineage>
</organism>
<dbReference type="PANTHER" id="PTHR30055">
    <property type="entry name" value="HTH-TYPE TRANSCRIPTIONAL REGULATOR RUTR"/>
    <property type="match status" value="1"/>
</dbReference>
<evidence type="ECO:0000256" key="4">
    <source>
        <dbReference type="PROSITE-ProRule" id="PRU00335"/>
    </source>
</evidence>
<feature type="DNA-binding region" description="H-T-H motif" evidence="4">
    <location>
        <begin position="53"/>
        <end position="72"/>
    </location>
</feature>
<accession>A0ABY3Z9T5</accession>
<proteinExistence type="predicted"/>
<dbReference type="Pfam" id="PF17754">
    <property type="entry name" value="TetR_C_14"/>
    <property type="match status" value="1"/>
</dbReference>
<evidence type="ECO:0000313" key="8">
    <source>
        <dbReference type="Proteomes" id="UP000829494"/>
    </source>
</evidence>
<dbReference type="InterPro" id="IPR041347">
    <property type="entry name" value="MftR_C"/>
</dbReference>
<evidence type="ECO:0000256" key="5">
    <source>
        <dbReference type="SAM" id="MobiDB-lite"/>
    </source>
</evidence>
<evidence type="ECO:0000259" key="6">
    <source>
        <dbReference type="PROSITE" id="PS50977"/>
    </source>
</evidence>
<dbReference type="GeneID" id="66854209"/>
<keyword evidence="3" id="KW-0804">Transcription</keyword>
<gene>
    <name evidence="7" type="ORF">SRIMR7_31330</name>
</gene>
<dbReference type="InterPro" id="IPR009057">
    <property type="entry name" value="Homeodomain-like_sf"/>
</dbReference>
<dbReference type="Proteomes" id="UP000829494">
    <property type="component" value="Chromosome"/>
</dbReference>
<dbReference type="Gene3D" id="1.10.357.10">
    <property type="entry name" value="Tetracycline Repressor, domain 2"/>
    <property type="match status" value="1"/>
</dbReference>
<dbReference type="EMBL" id="CP094298">
    <property type="protein sequence ID" value="UNZ06655.1"/>
    <property type="molecule type" value="Genomic_DNA"/>
</dbReference>
<name>A0ABY3Z9T5_STRRM</name>
<protein>
    <submittedName>
        <fullName evidence="7">Transcriptional regulator, TetR family</fullName>
    </submittedName>
</protein>
<reference evidence="7 8" key="1">
    <citation type="submission" date="2022-03" db="EMBL/GenBank/DDBJ databases">
        <title>Complete genome of Streptomyces rimosus ssp. rimosus R7 (=ATCC 10970).</title>
        <authorList>
            <person name="Beganovic S."/>
            <person name="Ruckert C."/>
            <person name="Busche T."/>
            <person name="Kalinowski J."/>
            <person name="Wittmann C."/>
        </authorList>
    </citation>
    <scope>NUCLEOTIDE SEQUENCE [LARGE SCALE GENOMIC DNA]</scope>
    <source>
        <strain evidence="7 8">R7</strain>
    </source>
</reference>
<evidence type="ECO:0000313" key="7">
    <source>
        <dbReference type="EMBL" id="UNZ06655.1"/>
    </source>
</evidence>
<dbReference type="RefSeq" id="WP_003984938.1">
    <property type="nucleotide sequence ID" value="NZ_CP043497.1"/>
</dbReference>
<feature type="compositionally biased region" description="Basic and acidic residues" evidence="5">
    <location>
        <begin position="1"/>
        <end position="12"/>
    </location>
</feature>
<keyword evidence="1" id="KW-0805">Transcription regulation</keyword>
<dbReference type="PRINTS" id="PR00455">
    <property type="entry name" value="HTHTETR"/>
</dbReference>
<dbReference type="InterPro" id="IPR050109">
    <property type="entry name" value="HTH-type_TetR-like_transc_reg"/>
</dbReference>
<evidence type="ECO:0000256" key="2">
    <source>
        <dbReference type="ARBA" id="ARBA00023125"/>
    </source>
</evidence>
<dbReference type="SUPFAM" id="SSF46689">
    <property type="entry name" value="Homeodomain-like"/>
    <property type="match status" value="1"/>
</dbReference>
<evidence type="ECO:0000256" key="1">
    <source>
        <dbReference type="ARBA" id="ARBA00023015"/>
    </source>
</evidence>
<dbReference type="Pfam" id="PF00440">
    <property type="entry name" value="TetR_N"/>
    <property type="match status" value="1"/>
</dbReference>
<dbReference type="PROSITE" id="PS50977">
    <property type="entry name" value="HTH_TETR_2"/>
    <property type="match status" value="1"/>
</dbReference>
<dbReference type="InterPro" id="IPR001647">
    <property type="entry name" value="HTH_TetR"/>
</dbReference>
<sequence>MADQADRAERGGGRAGAGGDGLSLRELKKIRTRERISGEATRLFVARGFEQVTVAEVARAAEVSTMTVFNYFPRKEDLFLDRIPEAFELVTRAVRERGEGVAPLEALHRLALDLLEQGHPLAGVGFWDRHWWQVLVDSAALQARGREALEEFENTLAGLFAEAGGAGPDEHGPRLAAALTVAAYRSVYATVIRRQMAGVPVEKIAAEQWGLLQHTYDVLSRVL</sequence>
<keyword evidence="8" id="KW-1185">Reference proteome</keyword>
<keyword evidence="2 4" id="KW-0238">DNA-binding</keyword>
<dbReference type="PANTHER" id="PTHR30055:SF234">
    <property type="entry name" value="HTH-TYPE TRANSCRIPTIONAL REGULATOR BETI"/>
    <property type="match status" value="1"/>
</dbReference>